<gene>
    <name evidence="6" type="ORF">SAMN04488524_3045</name>
</gene>
<reference evidence="7" key="1">
    <citation type="submission" date="2017-04" db="EMBL/GenBank/DDBJ databases">
        <authorList>
            <person name="Varghese N."/>
            <person name="Submissions S."/>
        </authorList>
    </citation>
    <scope>NUCLEOTIDE SEQUENCE [LARGE SCALE GENOMIC DNA]</scope>
    <source>
        <strain evidence="7">DSM 12126</strain>
    </source>
</reference>
<sequence length="91" mass="10107">MLNCFGIVLVLREIKNQMSKTKLTINNNGSVKIEGDFEIVDRNGDAYGLQGRTVLSICRCGLSKNKPFCDGSHNGHFEHEAIAFELPPKKV</sequence>
<evidence type="ECO:0000256" key="3">
    <source>
        <dbReference type="ARBA" id="ARBA00023004"/>
    </source>
</evidence>
<feature type="domain" description="Iron-binding zinc finger CDGSH type" evidence="5">
    <location>
        <begin position="38"/>
        <end position="79"/>
    </location>
</feature>
<keyword evidence="1" id="KW-0001">2Fe-2S</keyword>
<dbReference type="AlphaFoldDB" id="A0A1W2CNC9"/>
<proteinExistence type="predicted"/>
<keyword evidence="7" id="KW-1185">Reference proteome</keyword>
<dbReference type="STRING" id="151894.SAMN04488524_3045"/>
<dbReference type="GO" id="GO:0046872">
    <property type="term" value="F:metal ion binding"/>
    <property type="evidence" value="ECO:0007669"/>
    <property type="project" value="UniProtKB-KW"/>
</dbReference>
<evidence type="ECO:0000259" key="5">
    <source>
        <dbReference type="SMART" id="SM00704"/>
    </source>
</evidence>
<keyword evidence="4" id="KW-0411">Iron-sulfur</keyword>
<dbReference type="Gene3D" id="3.40.5.90">
    <property type="entry name" value="CDGSH iron-sulfur domain, mitoNEET-type"/>
    <property type="match status" value="1"/>
</dbReference>
<accession>A0A1W2CNC9</accession>
<dbReference type="InterPro" id="IPR018967">
    <property type="entry name" value="FeS-contain_CDGSH-typ"/>
</dbReference>
<protein>
    <submittedName>
        <fullName evidence="6">Iron-binding zinc finger CDGSH type</fullName>
    </submittedName>
</protein>
<evidence type="ECO:0000256" key="4">
    <source>
        <dbReference type="ARBA" id="ARBA00023014"/>
    </source>
</evidence>
<dbReference type="InterPro" id="IPR042216">
    <property type="entry name" value="MitoNEET_CISD"/>
</dbReference>
<dbReference type="EMBL" id="FWXT01000002">
    <property type="protein sequence ID" value="SMC86747.1"/>
    <property type="molecule type" value="Genomic_DNA"/>
</dbReference>
<evidence type="ECO:0000313" key="6">
    <source>
        <dbReference type="EMBL" id="SMC86747.1"/>
    </source>
</evidence>
<dbReference type="Proteomes" id="UP000192756">
    <property type="component" value="Unassembled WGS sequence"/>
</dbReference>
<dbReference type="Pfam" id="PF09360">
    <property type="entry name" value="zf-CDGSH"/>
    <property type="match status" value="1"/>
</dbReference>
<keyword evidence="2" id="KW-0479">Metal-binding</keyword>
<name>A0A1W2CNC9_9SPHI</name>
<organism evidence="6 7">
    <name type="scientific">Pedobacter africanus</name>
    <dbReference type="NCBI Taxonomy" id="151894"/>
    <lineage>
        <taxon>Bacteria</taxon>
        <taxon>Pseudomonadati</taxon>
        <taxon>Bacteroidota</taxon>
        <taxon>Sphingobacteriia</taxon>
        <taxon>Sphingobacteriales</taxon>
        <taxon>Sphingobacteriaceae</taxon>
        <taxon>Pedobacter</taxon>
    </lineage>
</organism>
<evidence type="ECO:0000256" key="2">
    <source>
        <dbReference type="ARBA" id="ARBA00022723"/>
    </source>
</evidence>
<evidence type="ECO:0000256" key="1">
    <source>
        <dbReference type="ARBA" id="ARBA00022714"/>
    </source>
</evidence>
<keyword evidence="3" id="KW-0408">Iron</keyword>
<dbReference type="GO" id="GO:0051537">
    <property type="term" value="F:2 iron, 2 sulfur cluster binding"/>
    <property type="evidence" value="ECO:0007669"/>
    <property type="project" value="UniProtKB-KW"/>
</dbReference>
<dbReference type="SMART" id="SM00704">
    <property type="entry name" value="ZnF_CDGSH"/>
    <property type="match status" value="1"/>
</dbReference>
<evidence type="ECO:0000313" key="7">
    <source>
        <dbReference type="Proteomes" id="UP000192756"/>
    </source>
</evidence>
<dbReference type="GO" id="GO:0005737">
    <property type="term" value="C:cytoplasm"/>
    <property type="evidence" value="ECO:0007669"/>
    <property type="project" value="UniProtKB-ARBA"/>
</dbReference>